<dbReference type="PANTHER" id="PTHR46149:SF7">
    <property type="entry name" value="GTP-BINDING PROTEIN DI-RAS2"/>
    <property type="match status" value="1"/>
</dbReference>
<dbReference type="PRINTS" id="PR00449">
    <property type="entry name" value="RASTRNSFRMNG"/>
</dbReference>
<proteinExistence type="inferred from homology"/>
<evidence type="ECO:0000256" key="7">
    <source>
        <dbReference type="ARBA" id="ARBA00023288"/>
    </source>
</evidence>
<dbReference type="GO" id="GO:0005886">
    <property type="term" value="C:plasma membrane"/>
    <property type="evidence" value="ECO:0007669"/>
    <property type="project" value="UniProtKB-SubCell"/>
</dbReference>
<dbReference type="STRING" id="278856.A0A212F589"/>
<feature type="compositionally biased region" description="Low complexity" evidence="10">
    <location>
        <begin position="245"/>
        <end position="257"/>
    </location>
</feature>
<organism evidence="11 12">
    <name type="scientific">Danaus plexippus plexippus</name>
    <dbReference type="NCBI Taxonomy" id="278856"/>
    <lineage>
        <taxon>Eukaryota</taxon>
        <taxon>Metazoa</taxon>
        <taxon>Ecdysozoa</taxon>
        <taxon>Arthropoda</taxon>
        <taxon>Hexapoda</taxon>
        <taxon>Insecta</taxon>
        <taxon>Pterygota</taxon>
        <taxon>Neoptera</taxon>
        <taxon>Endopterygota</taxon>
        <taxon>Lepidoptera</taxon>
        <taxon>Glossata</taxon>
        <taxon>Ditrysia</taxon>
        <taxon>Papilionoidea</taxon>
        <taxon>Nymphalidae</taxon>
        <taxon>Danainae</taxon>
        <taxon>Danaini</taxon>
        <taxon>Danaina</taxon>
        <taxon>Danaus</taxon>
        <taxon>Danaus</taxon>
    </lineage>
</organism>
<gene>
    <name evidence="11" type="ORF">KGM_212891</name>
</gene>
<evidence type="ECO:0000256" key="5">
    <source>
        <dbReference type="ARBA" id="ARBA00023134"/>
    </source>
</evidence>
<comment type="similarity">
    <text evidence="9">Belongs to the small GTPase superfamily. RasD family.</text>
</comment>
<dbReference type="FunFam" id="3.40.50.300:FF:000475">
    <property type="entry name" value="GTP-binding protein Rhes"/>
    <property type="match status" value="1"/>
</dbReference>
<evidence type="ECO:0000256" key="3">
    <source>
        <dbReference type="ARBA" id="ARBA00022481"/>
    </source>
</evidence>
<evidence type="ECO:0000256" key="6">
    <source>
        <dbReference type="ARBA" id="ARBA00023136"/>
    </source>
</evidence>
<feature type="region of interest" description="Disordered" evidence="10">
    <location>
        <begin position="1"/>
        <end position="43"/>
    </location>
</feature>
<dbReference type="NCBIfam" id="TIGR00231">
    <property type="entry name" value="small_GTP"/>
    <property type="match status" value="1"/>
</dbReference>
<keyword evidence="4" id="KW-0547">Nucleotide-binding</keyword>
<evidence type="ECO:0000313" key="11">
    <source>
        <dbReference type="EMBL" id="OWR48869.1"/>
    </source>
</evidence>
<dbReference type="InterPro" id="IPR001806">
    <property type="entry name" value="Small_GTPase"/>
</dbReference>
<keyword evidence="3" id="KW-0488">Methylation</keyword>
<keyword evidence="8" id="KW-0636">Prenylation</keyword>
<dbReference type="SMART" id="SM00173">
    <property type="entry name" value="RAS"/>
    <property type="match status" value="1"/>
</dbReference>
<dbReference type="GO" id="GO:0003924">
    <property type="term" value="F:GTPase activity"/>
    <property type="evidence" value="ECO:0007669"/>
    <property type="project" value="InterPro"/>
</dbReference>
<feature type="compositionally biased region" description="Basic and acidic residues" evidence="10">
    <location>
        <begin position="18"/>
        <end position="36"/>
    </location>
</feature>
<keyword evidence="2" id="KW-1003">Cell membrane</keyword>
<keyword evidence="7" id="KW-0449">Lipoprotein</keyword>
<dbReference type="SMART" id="SM00175">
    <property type="entry name" value="RAB"/>
    <property type="match status" value="1"/>
</dbReference>
<name>A0A212F589_DANPL</name>
<evidence type="ECO:0000256" key="8">
    <source>
        <dbReference type="ARBA" id="ARBA00023289"/>
    </source>
</evidence>
<sequence>MKGRHQFRRRFSLQPSFLKEESEEEKRPHRPERTEHTVTSSSGNLANNAVRHKIVVMGAAKVGKSSLICQFLYNTFSPKYKRTIEEMHHGDFNVAGVRLTLDILDTSGAYEFPAMRVLSMQSADAFILVYDVTDANSFAEVRALRDQIHETKESTAVPIVVVGNKVDLAESGEREVEFHTTESVVTVDWENGFVEASAKDNINVSQIFKELLVQAKVKYNLSPALRRRRRQSLPTGPQGPPGSSPSPSSNQPHVPSPAQLAHLQQIRERHANSKRNSCVIS</sequence>
<dbReference type="KEGG" id="dpl:KGM_212891"/>
<dbReference type="OrthoDB" id="265044at2759"/>
<evidence type="ECO:0000256" key="4">
    <source>
        <dbReference type="ARBA" id="ARBA00022741"/>
    </source>
</evidence>
<dbReference type="Pfam" id="PF00071">
    <property type="entry name" value="Ras"/>
    <property type="match status" value="1"/>
</dbReference>
<dbReference type="Proteomes" id="UP000007151">
    <property type="component" value="Unassembled WGS sequence"/>
</dbReference>
<feature type="region of interest" description="Disordered" evidence="10">
    <location>
        <begin position="224"/>
        <end position="281"/>
    </location>
</feature>
<keyword evidence="6" id="KW-0472">Membrane</keyword>
<dbReference type="InterPro" id="IPR005225">
    <property type="entry name" value="Small_GTP-bd"/>
</dbReference>
<dbReference type="SUPFAM" id="SSF52540">
    <property type="entry name" value="P-loop containing nucleoside triphosphate hydrolases"/>
    <property type="match status" value="1"/>
</dbReference>
<evidence type="ECO:0000256" key="1">
    <source>
        <dbReference type="ARBA" id="ARBA00004193"/>
    </source>
</evidence>
<evidence type="ECO:0000256" key="10">
    <source>
        <dbReference type="SAM" id="MobiDB-lite"/>
    </source>
</evidence>
<evidence type="ECO:0000256" key="2">
    <source>
        <dbReference type="ARBA" id="ARBA00022475"/>
    </source>
</evidence>
<dbReference type="GO" id="GO:0005525">
    <property type="term" value="F:GTP binding"/>
    <property type="evidence" value="ECO:0007669"/>
    <property type="project" value="UniProtKB-KW"/>
</dbReference>
<keyword evidence="5" id="KW-0342">GTP-binding</keyword>
<evidence type="ECO:0000256" key="9">
    <source>
        <dbReference type="ARBA" id="ARBA00038061"/>
    </source>
</evidence>
<evidence type="ECO:0000313" key="12">
    <source>
        <dbReference type="Proteomes" id="UP000007151"/>
    </source>
</evidence>
<dbReference type="SMART" id="SM00174">
    <property type="entry name" value="RHO"/>
    <property type="match status" value="1"/>
</dbReference>
<dbReference type="PROSITE" id="PS51420">
    <property type="entry name" value="RHO"/>
    <property type="match status" value="1"/>
</dbReference>
<dbReference type="EMBL" id="AGBW02010242">
    <property type="protein sequence ID" value="OWR48869.1"/>
    <property type="molecule type" value="Genomic_DNA"/>
</dbReference>
<dbReference type="InterPro" id="IPR052236">
    <property type="entry name" value="Small_GTPase_RasD"/>
</dbReference>
<dbReference type="FunCoup" id="A0A212F589">
    <property type="interactions" value="84"/>
</dbReference>
<dbReference type="PANTHER" id="PTHR46149">
    <property type="entry name" value="MIP08469P"/>
    <property type="match status" value="1"/>
</dbReference>
<protein>
    <submittedName>
        <fullName evidence="11">Uncharacterized protein</fullName>
    </submittedName>
</protein>
<dbReference type="Gene3D" id="3.40.50.300">
    <property type="entry name" value="P-loop containing nucleotide triphosphate hydrolases"/>
    <property type="match status" value="1"/>
</dbReference>
<dbReference type="PROSITE" id="PS51421">
    <property type="entry name" value="RAS"/>
    <property type="match status" value="1"/>
</dbReference>
<comment type="caution">
    <text evidence="11">The sequence shown here is derived from an EMBL/GenBank/DDBJ whole genome shotgun (WGS) entry which is preliminary data.</text>
</comment>
<dbReference type="InterPro" id="IPR027417">
    <property type="entry name" value="P-loop_NTPase"/>
</dbReference>
<dbReference type="PROSITE" id="PS51419">
    <property type="entry name" value="RAB"/>
    <property type="match status" value="1"/>
</dbReference>
<keyword evidence="12" id="KW-1185">Reference proteome</keyword>
<accession>A0A212F589</accession>
<reference evidence="11 12" key="1">
    <citation type="journal article" date="2011" name="Cell">
        <title>The monarch butterfly genome yields insights into long-distance migration.</title>
        <authorList>
            <person name="Zhan S."/>
            <person name="Merlin C."/>
            <person name="Boore J.L."/>
            <person name="Reppert S.M."/>
        </authorList>
    </citation>
    <scope>NUCLEOTIDE SEQUENCE [LARGE SCALE GENOMIC DNA]</scope>
    <source>
        <strain evidence="11">F-2</strain>
    </source>
</reference>
<dbReference type="eggNOG" id="KOG0395">
    <property type="taxonomic scope" value="Eukaryota"/>
</dbReference>
<comment type="subcellular location">
    <subcellularLocation>
        <location evidence="1">Cell membrane</location>
        <topology evidence="1">Lipid-anchor</topology>
    </subcellularLocation>
</comment>
<feature type="compositionally biased region" description="Basic residues" evidence="10">
    <location>
        <begin position="1"/>
        <end position="11"/>
    </location>
</feature>
<dbReference type="AlphaFoldDB" id="A0A212F589"/>